<dbReference type="InParanoid" id="A0A369JT90"/>
<accession>A0A369JT90</accession>
<gene>
    <name evidence="2" type="ORF">Hypma_010938</name>
</gene>
<feature type="compositionally biased region" description="Acidic residues" evidence="1">
    <location>
        <begin position="195"/>
        <end position="217"/>
    </location>
</feature>
<feature type="region of interest" description="Disordered" evidence="1">
    <location>
        <begin position="188"/>
        <end position="217"/>
    </location>
</feature>
<keyword evidence="3" id="KW-1185">Reference proteome</keyword>
<feature type="region of interest" description="Disordered" evidence="1">
    <location>
        <begin position="132"/>
        <end position="156"/>
    </location>
</feature>
<feature type="compositionally biased region" description="Basic residues" evidence="1">
    <location>
        <begin position="1"/>
        <end position="10"/>
    </location>
</feature>
<evidence type="ECO:0000313" key="2">
    <source>
        <dbReference type="EMBL" id="RDB21946.1"/>
    </source>
</evidence>
<dbReference type="Proteomes" id="UP000076154">
    <property type="component" value="Unassembled WGS sequence"/>
</dbReference>
<sequence length="358" mass="39644">MSTSRKRKRRYSESHKLTTQNAFSSTKRDLSPDPALFIQAYEADIIRGPNAALAAISVEVSTQLSSSSKSSPIKVGDALIKWEGHQLHGAQPAFPGDDDDFGGRGTADENDNDAIWVDRYDARLLLDTLPPINSPAFTQNAPKSPGGWSDLPSDDEDIFFFSPEEADDFRREKKRRHIDRIRDERLKARRAEDGASSEEQEEEEVWGGSDEEPDEAEKDLMQRTASHLLESPNPAQLEMRILANHGRDKRFAFLRGRWSRTWKILKGKAKLEKESQEKANAGNGGGLGTLADYGDSDDDSDGSKSAAAVVEDQVQPEVKPGGPVSLTHDPADTAAMEARRARARVWVEKRRSGKDTSS</sequence>
<feature type="compositionally biased region" description="Basic and acidic residues" evidence="1">
    <location>
        <begin position="337"/>
        <end position="358"/>
    </location>
</feature>
<comment type="caution">
    <text evidence="2">The sequence shown here is derived from an EMBL/GenBank/DDBJ whole genome shotgun (WGS) entry which is preliminary data.</text>
</comment>
<dbReference type="OrthoDB" id="2552978at2759"/>
<dbReference type="EMBL" id="LUEZ02000053">
    <property type="protein sequence ID" value="RDB21946.1"/>
    <property type="molecule type" value="Genomic_DNA"/>
</dbReference>
<feature type="region of interest" description="Disordered" evidence="1">
    <location>
        <begin position="1"/>
        <end position="30"/>
    </location>
</feature>
<organism evidence="2 3">
    <name type="scientific">Hypsizygus marmoreus</name>
    <name type="common">White beech mushroom</name>
    <name type="synonym">Agaricus marmoreus</name>
    <dbReference type="NCBI Taxonomy" id="39966"/>
    <lineage>
        <taxon>Eukaryota</taxon>
        <taxon>Fungi</taxon>
        <taxon>Dikarya</taxon>
        <taxon>Basidiomycota</taxon>
        <taxon>Agaricomycotina</taxon>
        <taxon>Agaricomycetes</taxon>
        <taxon>Agaricomycetidae</taxon>
        <taxon>Agaricales</taxon>
        <taxon>Tricholomatineae</taxon>
        <taxon>Lyophyllaceae</taxon>
        <taxon>Hypsizygus</taxon>
    </lineage>
</organism>
<dbReference type="STRING" id="39966.A0A369JT90"/>
<dbReference type="AlphaFoldDB" id="A0A369JT90"/>
<protein>
    <submittedName>
        <fullName evidence="2">Uncharacterized protein</fullName>
    </submittedName>
</protein>
<reference evidence="2" key="1">
    <citation type="submission" date="2018-04" db="EMBL/GenBank/DDBJ databases">
        <title>Whole genome sequencing of Hypsizygus marmoreus.</title>
        <authorList>
            <person name="Choi I.-G."/>
            <person name="Min B."/>
            <person name="Kim J.-G."/>
            <person name="Kim S."/>
            <person name="Oh Y.-L."/>
            <person name="Kong W.-S."/>
            <person name="Park H."/>
            <person name="Jeong J."/>
            <person name="Song E.-S."/>
        </authorList>
    </citation>
    <scope>NUCLEOTIDE SEQUENCE [LARGE SCALE GENOMIC DNA]</scope>
    <source>
        <strain evidence="2">51987-8</strain>
    </source>
</reference>
<proteinExistence type="predicted"/>
<evidence type="ECO:0000256" key="1">
    <source>
        <dbReference type="SAM" id="MobiDB-lite"/>
    </source>
</evidence>
<evidence type="ECO:0000313" key="3">
    <source>
        <dbReference type="Proteomes" id="UP000076154"/>
    </source>
</evidence>
<name>A0A369JT90_HYPMA</name>
<feature type="region of interest" description="Disordered" evidence="1">
    <location>
        <begin position="269"/>
        <end position="358"/>
    </location>
</feature>